<proteinExistence type="inferred from homology"/>
<comment type="caution">
    <text evidence="5">The sequence shown here is derived from an EMBL/GenBank/DDBJ whole genome shotgun (WGS) entry which is preliminary data.</text>
</comment>
<dbReference type="Gene3D" id="3.30.720.90">
    <property type="match status" value="1"/>
</dbReference>
<keyword evidence="2 4" id="KW-0689">Ribosomal protein</keyword>
<gene>
    <name evidence="5" type="ORF">F8M41_012450</name>
</gene>
<protein>
    <submittedName>
        <fullName evidence="5">60S ribosomal protein L38</fullName>
    </submittedName>
</protein>
<dbReference type="InterPro" id="IPR038464">
    <property type="entry name" value="Ribosomal_eL38_sf"/>
</dbReference>
<dbReference type="PANTHER" id="PTHR10965:SF0">
    <property type="entry name" value="LARGE RIBOSOMAL SUBUNIT PROTEIN EL38"/>
    <property type="match status" value="1"/>
</dbReference>
<sequence>MPKQISDIKYFLEIARRKDAKSVRIKKKSGTSKVKFKLRCSRYLYTFVIEDAEKAEKLQKSLPPGLTVTDVSKKATSGH</sequence>
<evidence type="ECO:0000256" key="3">
    <source>
        <dbReference type="ARBA" id="ARBA00023274"/>
    </source>
</evidence>
<accession>A0A8H4A122</accession>
<dbReference type="InterPro" id="IPR002675">
    <property type="entry name" value="Ribosomal_eL38"/>
</dbReference>
<dbReference type="FunFam" id="3.30.720.90:FF:000001">
    <property type="entry name" value="60S ribosomal protein L38"/>
    <property type="match status" value="1"/>
</dbReference>
<dbReference type="Pfam" id="PF01781">
    <property type="entry name" value="Ribosomal_L38e"/>
    <property type="match status" value="1"/>
</dbReference>
<evidence type="ECO:0000313" key="5">
    <source>
        <dbReference type="EMBL" id="KAF0378177.1"/>
    </source>
</evidence>
<comment type="similarity">
    <text evidence="1 4">Belongs to the eukaryotic ribosomal protein eL38 family.</text>
</comment>
<name>A0A8H4A122_GIGMA</name>
<evidence type="ECO:0000256" key="4">
    <source>
        <dbReference type="RuleBase" id="RU003445"/>
    </source>
</evidence>
<organism evidence="5 6">
    <name type="scientific">Gigaspora margarita</name>
    <dbReference type="NCBI Taxonomy" id="4874"/>
    <lineage>
        <taxon>Eukaryota</taxon>
        <taxon>Fungi</taxon>
        <taxon>Fungi incertae sedis</taxon>
        <taxon>Mucoromycota</taxon>
        <taxon>Glomeromycotina</taxon>
        <taxon>Glomeromycetes</taxon>
        <taxon>Diversisporales</taxon>
        <taxon>Gigasporaceae</taxon>
        <taxon>Gigaspora</taxon>
    </lineage>
</organism>
<keyword evidence="6" id="KW-1185">Reference proteome</keyword>
<dbReference type="GO" id="GO:0022618">
    <property type="term" value="P:protein-RNA complex assembly"/>
    <property type="evidence" value="ECO:0007669"/>
    <property type="project" value="TreeGrafter"/>
</dbReference>
<evidence type="ECO:0000313" key="6">
    <source>
        <dbReference type="Proteomes" id="UP000439903"/>
    </source>
</evidence>
<evidence type="ECO:0000256" key="1">
    <source>
        <dbReference type="ARBA" id="ARBA00007803"/>
    </source>
</evidence>
<keyword evidence="3 4" id="KW-0687">Ribonucleoprotein</keyword>
<dbReference type="Proteomes" id="UP000439903">
    <property type="component" value="Unassembled WGS sequence"/>
</dbReference>
<dbReference type="AlphaFoldDB" id="A0A8H4A122"/>
<dbReference type="PANTHER" id="PTHR10965">
    <property type="entry name" value="60S RIBOSOMAL PROTEIN L38"/>
    <property type="match status" value="1"/>
</dbReference>
<dbReference type="EMBL" id="WTPW01002526">
    <property type="protein sequence ID" value="KAF0378177.1"/>
    <property type="molecule type" value="Genomic_DNA"/>
</dbReference>
<dbReference type="OrthoDB" id="10250488at2759"/>
<evidence type="ECO:0000256" key="2">
    <source>
        <dbReference type="ARBA" id="ARBA00022980"/>
    </source>
</evidence>
<dbReference type="GO" id="GO:0022625">
    <property type="term" value="C:cytosolic large ribosomal subunit"/>
    <property type="evidence" value="ECO:0007669"/>
    <property type="project" value="TreeGrafter"/>
</dbReference>
<dbReference type="GO" id="GO:0003735">
    <property type="term" value="F:structural constituent of ribosome"/>
    <property type="evidence" value="ECO:0007669"/>
    <property type="project" value="InterPro"/>
</dbReference>
<dbReference type="GO" id="GO:0006412">
    <property type="term" value="P:translation"/>
    <property type="evidence" value="ECO:0007669"/>
    <property type="project" value="InterPro"/>
</dbReference>
<reference evidence="5 6" key="1">
    <citation type="journal article" date="2019" name="Environ. Microbiol.">
        <title>At the nexus of three kingdoms: the genome of the mycorrhizal fungus Gigaspora margarita provides insights into plant, endobacterial and fungal interactions.</title>
        <authorList>
            <person name="Venice F."/>
            <person name="Ghignone S."/>
            <person name="Salvioli di Fossalunga A."/>
            <person name="Amselem J."/>
            <person name="Novero M."/>
            <person name="Xianan X."/>
            <person name="Sedzielewska Toro K."/>
            <person name="Morin E."/>
            <person name="Lipzen A."/>
            <person name="Grigoriev I.V."/>
            <person name="Henrissat B."/>
            <person name="Martin F.M."/>
            <person name="Bonfante P."/>
        </authorList>
    </citation>
    <scope>NUCLEOTIDE SEQUENCE [LARGE SCALE GENOMIC DNA]</scope>
    <source>
        <strain evidence="5 6">BEG34</strain>
    </source>
</reference>